<evidence type="ECO:0000256" key="1">
    <source>
        <dbReference type="SAM" id="Phobius"/>
    </source>
</evidence>
<feature type="transmembrane region" description="Helical" evidence="1">
    <location>
        <begin position="41"/>
        <end position="62"/>
    </location>
</feature>
<keyword evidence="3" id="KW-1185">Reference proteome</keyword>
<keyword evidence="1" id="KW-0812">Transmembrane</keyword>
<proteinExistence type="predicted"/>
<name>A0A1L3GSN4_9BACT</name>
<sequence>MKNIIVLLLGLIGVIYLFNPGAGFFELIPDNLPFIGNLDDAAALALLVMCLQHFGINLPDLFGRKKYKKD</sequence>
<dbReference type="KEGG" id="pef:A7E78_14260"/>
<keyword evidence="1" id="KW-1133">Transmembrane helix</keyword>
<accession>A0A1L3GSN4</accession>
<dbReference type="AlphaFoldDB" id="A0A1L3GSN4"/>
<keyword evidence="1" id="KW-0472">Membrane</keyword>
<organism evidence="2 3">
    <name type="scientific">Syntrophotalea acetylenivorans</name>
    <dbReference type="NCBI Taxonomy" id="1842532"/>
    <lineage>
        <taxon>Bacteria</taxon>
        <taxon>Pseudomonadati</taxon>
        <taxon>Thermodesulfobacteriota</taxon>
        <taxon>Desulfuromonadia</taxon>
        <taxon>Desulfuromonadales</taxon>
        <taxon>Syntrophotaleaceae</taxon>
        <taxon>Syntrophotalea</taxon>
    </lineage>
</organism>
<protein>
    <submittedName>
        <fullName evidence="2">Uncharacterized protein</fullName>
    </submittedName>
</protein>
<evidence type="ECO:0000313" key="2">
    <source>
        <dbReference type="EMBL" id="APG28890.1"/>
    </source>
</evidence>
<dbReference type="Proteomes" id="UP000182517">
    <property type="component" value="Chromosome"/>
</dbReference>
<dbReference type="RefSeq" id="WP_072284913.1">
    <property type="nucleotide sequence ID" value="NZ_CP015519.1"/>
</dbReference>
<reference evidence="2 3" key="1">
    <citation type="journal article" date="2017" name="Genome Announc.">
        <title>Complete Genome Sequences of Two Acetylene-Fermenting Pelobacter acetylenicus Strains.</title>
        <authorList>
            <person name="Sutton J.M."/>
            <person name="Baesman S.M."/>
            <person name="Fierst J.L."/>
            <person name="Poret-Peterson A.T."/>
            <person name="Oremland R.S."/>
            <person name="Dunlap D.S."/>
            <person name="Akob D.M."/>
        </authorList>
    </citation>
    <scope>NUCLEOTIDE SEQUENCE [LARGE SCALE GENOMIC DNA]</scope>
    <source>
        <strain evidence="2 3">SFB93</strain>
    </source>
</reference>
<dbReference type="EMBL" id="CP015519">
    <property type="protein sequence ID" value="APG28890.1"/>
    <property type="molecule type" value="Genomic_DNA"/>
</dbReference>
<evidence type="ECO:0000313" key="3">
    <source>
        <dbReference type="Proteomes" id="UP000182517"/>
    </source>
</evidence>
<gene>
    <name evidence="2" type="ORF">A7E78_14260</name>
</gene>